<dbReference type="SUPFAM" id="SSF50249">
    <property type="entry name" value="Nucleic acid-binding proteins"/>
    <property type="match status" value="1"/>
</dbReference>
<dbReference type="NCBIfam" id="TIGR00621">
    <property type="entry name" value="ssb"/>
    <property type="match status" value="1"/>
</dbReference>
<evidence type="ECO:0000256" key="2">
    <source>
        <dbReference type="PROSITE-ProRule" id="PRU00252"/>
    </source>
</evidence>
<sequence length="347" mass="35107">MFDTYVTVVGNVLTAPEWRRTTQSGTLVANFKVASTARRLDRGSGRWVDGNSLRVRVNCWRKLAEGVAASVMVGDPVVVAGRLYTRDWTDDAGNHRTVYELEAVAVGHDLSRGRGRFLRNRPNVATSTVEDAEAESRVHGEPTERVPRGQAPSGPEGRPYDEDFEPDDFAPARASFDPRGLDELDERDDLDDGSGDDDGLGEDDGFDASGGIGGFGGKDGDGGFRGNGGLGEDGGIGGGAGADGALGSGGSGGAGRPFGGVDAFGDDEELTGAGVAGAGPSPSGGPLPSPSGGPLGLSGHDELSAGAGSDGSAPSGQEVGEEAGGGTDGVTPTRRGRRGRGRVGAPA</sequence>
<name>A0A1C4WFP3_9ACTN</name>
<evidence type="ECO:0000256" key="1">
    <source>
        <dbReference type="ARBA" id="ARBA00023125"/>
    </source>
</evidence>
<protein>
    <recommendedName>
        <fullName evidence="3">Single-stranded DNA-binding protein</fullName>
    </recommendedName>
</protein>
<dbReference type="PANTHER" id="PTHR10302">
    <property type="entry name" value="SINGLE-STRANDED DNA-BINDING PROTEIN"/>
    <property type="match status" value="1"/>
</dbReference>
<feature type="compositionally biased region" description="Low complexity" evidence="4">
    <location>
        <begin position="304"/>
        <end position="316"/>
    </location>
</feature>
<dbReference type="Pfam" id="PF00436">
    <property type="entry name" value="SSB"/>
    <property type="match status" value="1"/>
</dbReference>
<dbReference type="Proteomes" id="UP000199375">
    <property type="component" value="Unassembled WGS sequence"/>
</dbReference>
<keyword evidence="1 2" id="KW-0238">DNA-binding</keyword>
<organism evidence="5 6">
    <name type="scientific">Micromonospora haikouensis</name>
    <dbReference type="NCBI Taxonomy" id="686309"/>
    <lineage>
        <taxon>Bacteria</taxon>
        <taxon>Bacillati</taxon>
        <taxon>Actinomycetota</taxon>
        <taxon>Actinomycetes</taxon>
        <taxon>Micromonosporales</taxon>
        <taxon>Micromonosporaceae</taxon>
        <taxon>Micromonospora</taxon>
    </lineage>
</organism>
<reference evidence="5 6" key="1">
    <citation type="submission" date="2016-06" db="EMBL/GenBank/DDBJ databases">
        <authorList>
            <person name="Kjaerup R.B."/>
            <person name="Dalgaard T.S."/>
            <person name="Juul-Madsen H.R."/>
        </authorList>
    </citation>
    <scope>NUCLEOTIDE SEQUENCE [LARGE SCALE GENOMIC DNA]</scope>
    <source>
        <strain evidence="5 6">DSM 45626</strain>
    </source>
</reference>
<feature type="region of interest" description="Disordered" evidence="4">
    <location>
        <begin position="121"/>
        <end position="347"/>
    </location>
</feature>
<dbReference type="GO" id="GO:0003697">
    <property type="term" value="F:single-stranded DNA binding"/>
    <property type="evidence" value="ECO:0007669"/>
    <property type="project" value="InterPro"/>
</dbReference>
<evidence type="ECO:0000256" key="4">
    <source>
        <dbReference type="SAM" id="MobiDB-lite"/>
    </source>
</evidence>
<dbReference type="PROSITE" id="PS50935">
    <property type="entry name" value="SSB"/>
    <property type="match status" value="1"/>
</dbReference>
<dbReference type="EMBL" id="FMCW01000015">
    <property type="protein sequence ID" value="SCE95023.1"/>
    <property type="molecule type" value="Genomic_DNA"/>
</dbReference>
<gene>
    <name evidence="5" type="ORF">GA0070558_11568</name>
</gene>
<dbReference type="GO" id="GO:0006260">
    <property type="term" value="P:DNA replication"/>
    <property type="evidence" value="ECO:0007669"/>
    <property type="project" value="InterPro"/>
</dbReference>
<accession>A0A1C4WFP3</accession>
<feature type="compositionally biased region" description="Gly residues" evidence="4">
    <location>
        <begin position="208"/>
        <end position="258"/>
    </location>
</feature>
<dbReference type="InterPro" id="IPR012340">
    <property type="entry name" value="NA-bd_OB-fold"/>
</dbReference>
<dbReference type="InterPro" id="IPR000424">
    <property type="entry name" value="Primosome_PriB/ssb"/>
</dbReference>
<evidence type="ECO:0000313" key="6">
    <source>
        <dbReference type="Proteomes" id="UP000199375"/>
    </source>
</evidence>
<dbReference type="CDD" id="cd04496">
    <property type="entry name" value="SSB_OBF"/>
    <property type="match status" value="1"/>
</dbReference>
<dbReference type="PANTHER" id="PTHR10302:SF27">
    <property type="entry name" value="SINGLE-STRANDED DNA-BINDING PROTEIN"/>
    <property type="match status" value="1"/>
</dbReference>
<proteinExistence type="predicted"/>
<evidence type="ECO:0000256" key="3">
    <source>
        <dbReference type="RuleBase" id="RU000524"/>
    </source>
</evidence>
<dbReference type="InterPro" id="IPR011344">
    <property type="entry name" value="ssDNA-bd"/>
</dbReference>
<evidence type="ECO:0000313" key="5">
    <source>
        <dbReference type="EMBL" id="SCE95023.1"/>
    </source>
</evidence>
<feature type="compositionally biased region" description="Acidic residues" evidence="4">
    <location>
        <begin position="183"/>
        <end position="206"/>
    </location>
</feature>
<dbReference type="Gene3D" id="2.40.50.140">
    <property type="entry name" value="Nucleic acid-binding proteins"/>
    <property type="match status" value="1"/>
</dbReference>
<feature type="compositionally biased region" description="Basic and acidic residues" evidence="4">
    <location>
        <begin position="134"/>
        <end position="147"/>
    </location>
</feature>
<dbReference type="GO" id="GO:0009295">
    <property type="term" value="C:nucleoid"/>
    <property type="evidence" value="ECO:0007669"/>
    <property type="project" value="TreeGrafter"/>
</dbReference>
<dbReference type="AlphaFoldDB" id="A0A1C4WFP3"/>